<accession>A0A3N4LKU7</accession>
<keyword evidence="2" id="KW-1185">Reference proteome</keyword>
<dbReference type="EMBL" id="ML121554">
    <property type="protein sequence ID" value="RPB22099.1"/>
    <property type="molecule type" value="Genomic_DNA"/>
</dbReference>
<evidence type="ECO:0000313" key="2">
    <source>
        <dbReference type="Proteomes" id="UP000267821"/>
    </source>
</evidence>
<organism evidence="1 2">
    <name type="scientific">Terfezia boudieri ATCC MYA-4762</name>
    <dbReference type="NCBI Taxonomy" id="1051890"/>
    <lineage>
        <taxon>Eukaryota</taxon>
        <taxon>Fungi</taxon>
        <taxon>Dikarya</taxon>
        <taxon>Ascomycota</taxon>
        <taxon>Pezizomycotina</taxon>
        <taxon>Pezizomycetes</taxon>
        <taxon>Pezizales</taxon>
        <taxon>Pezizaceae</taxon>
        <taxon>Terfezia</taxon>
    </lineage>
</organism>
<dbReference type="OrthoDB" id="5393139at2759"/>
<feature type="non-terminal residue" evidence="1">
    <location>
        <position position="1"/>
    </location>
</feature>
<reference evidence="1 2" key="1">
    <citation type="journal article" date="2018" name="Nat. Ecol. Evol.">
        <title>Pezizomycetes genomes reveal the molecular basis of ectomycorrhizal truffle lifestyle.</title>
        <authorList>
            <person name="Murat C."/>
            <person name="Payen T."/>
            <person name="Noel B."/>
            <person name="Kuo A."/>
            <person name="Morin E."/>
            <person name="Chen J."/>
            <person name="Kohler A."/>
            <person name="Krizsan K."/>
            <person name="Balestrini R."/>
            <person name="Da Silva C."/>
            <person name="Montanini B."/>
            <person name="Hainaut M."/>
            <person name="Levati E."/>
            <person name="Barry K.W."/>
            <person name="Belfiori B."/>
            <person name="Cichocki N."/>
            <person name="Clum A."/>
            <person name="Dockter R.B."/>
            <person name="Fauchery L."/>
            <person name="Guy J."/>
            <person name="Iotti M."/>
            <person name="Le Tacon F."/>
            <person name="Lindquist E.A."/>
            <person name="Lipzen A."/>
            <person name="Malagnac F."/>
            <person name="Mello A."/>
            <person name="Molinier V."/>
            <person name="Miyauchi S."/>
            <person name="Poulain J."/>
            <person name="Riccioni C."/>
            <person name="Rubini A."/>
            <person name="Sitrit Y."/>
            <person name="Splivallo R."/>
            <person name="Traeger S."/>
            <person name="Wang M."/>
            <person name="Zifcakova L."/>
            <person name="Wipf D."/>
            <person name="Zambonelli A."/>
            <person name="Paolocci F."/>
            <person name="Nowrousian M."/>
            <person name="Ottonello S."/>
            <person name="Baldrian P."/>
            <person name="Spatafora J.W."/>
            <person name="Henrissat B."/>
            <person name="Nagy L.G."/>
            <person name="Aury J.M."/>
            <person name="Wincker P."/>
            <person name="Grigoriev I.V."/>
            <person name="Bonfante P."/>
            <person name="Martin F.M."/>
        </authorList>
    </citation>
    <scope>NUCLEOTIDE SEQUENCE [LARGE SCALE GENOMIC DNA]</scope>
    <source>
        <strain evidence="1 2">ATCC MYA-4762</strain>
    </source>
</reference>
<name>A0A3N4LKU7_9PEZI</name>
<evidence type="ECO:0000313" key="1">
    <source>
        <dbReference type="EMBL" id="RPB22099.1"/>
    </source>
</evidence>
<proteinExistence type="predicted"/>
<dbReference type="InParanoid" id="A0A3N4LKU7"/>
<gene>
    <name evidence="1" type="ORF">L211DRAFT_789278</name>
</gene>
<protein>
    <recommendedName>
        <fullName evidence="3">DDE Tnp4 domain-containing protein</fullName>
    </recommendedName>
</protein>
<dbReference type="AlphaFoldDB" id="A0A3N4LKU7"/>
<sequence>FSQCIGFIDGSNMVLRDKPMFDPDAYFSQKKNNGFNFQEICNWEGQFILVSMKHTASIA</sequence>
<dbReference type="Proteomes" id="UP000267821">
    <property type="component" value="Unassembled WGS sequence"/>
</dbReference>
<evidence type="ECO:0008006" key="3">
    <source>
        <dbReference type="Google" id="ProtNLM"/>
    </source>
</evidence>